<keyword evidence="2" id="KW-1185">Reference proteome</keyword>
<dbReference type="EMBL" id="QAYC01000003">
    <property type="protein sequence ID" value="PTW50872.1"/>
    <property type="molecule type" value="Genomic_DNA"/>
</dbReference>
<sequence>MDVVFHIGAHCTDDDLLVRSLIRNRETLAAHGVAVPDPQSYRPVLREMLVALRGAPASDEMQTAMLQAALDGKTAKRLVLTNPSFLCMPQKALAQHMLYPMAGEKAHWLAQLFPGARQSFLFGLRNPATFVPALFALSKERDFAAFIAGADPVRLSWKDTVQRIRNALPGAELTVWCNEDTPLIWPDLMQVAAGDGAMDLAGGDAVLAKVMTPAGLARLNGFLADSPALDPAARRRAAAAFLDKYAIPEAVEEEIDLPGWTGELIETLTDRYAEDIAAIAAMPGIRFLAA</sequence>
<dbReference type="AlphaFoldDB" id="A0A8E2VL22"/>
<organism evidence="1 2">
    <name type="scientific">Rhodovulum kholense</name>
    <dbReference type="NCBI Taxonomy" id="453584"/>
    <lineage>
        <taxon>Bacteria</taxon>
        <taxon>Pseudomonadati</taxon>
        <taxon>Pseudomonadota</taxon>
        <taxon>Alphaproteobacteria</taxon>
        <taxon>Rhodobacterales</taxon>
        <taxon>Paracoccaceae</taxon>
        <taxon>Rhodovulum</taxon>
    </lineage>
</organism>
<dbReference type="Proteomes" id="UP000244037">
    <property type="component" value="Unassembled WGS sequence"/>
</dbReference>
<gene>
    <name evidence="1" type="ORF">C8N38_103107</name>
</gene>
<proteinExistence type="predicted"/>
<evidence type="ECO:0000313" key="1">
    <source>
        <dbReference type="EMBL" id="PTW50872.1"/>
    </source>
</evidence>
<comment type="caution">
    <text evidence="1">The sequence shown here is derived from an EMBL/GenBank/DDBJ whole genome shotgun (WGS) entry which is preliminary data.</text>
</comment>
<accession>A0A8E2VL22</accession>
<evidence type="ECO:0000313" key="2">
    <source>
        <dbReference type="Proteomes" id="UP000244037"/>
    </source>
</evidence>
<protein>
    <submittedName>
        <fullName evidence="1">Uncharacterized protein</fullName>
    </submittedName>
</protein>
<name>A0A8E2VL22_9RHOB</name>
<dbReference type="OrthoDB" id="7816979at2"/>
<dbReference type="RefSeq" id="WP_108024652.1">
    <property type="nucleotide sequence ID" value="NZ_QAYC01000003.1"/>
</dbReference>
<reference evidence="1 2" key="1">
    <citation type="submission" date="2018-04" db="EMBL/GenBank/DDBJ databases">
        <title>Genomic Encyclopedia of Archaeal and Bacterial Type Strains, Phase II (KMG-II): from individual species to whole genera.</title>
        <authorList>
            <person name="Goeker M."/>
        </authorList>
    </citation>
    <scope>NUCLEOTIDE SEQUENCE [LARGE SCALE GENOMIC DNA]</scope>
    <source>
        <strain evidence="1 2">DSM 19783</strain>
    </source>
</reference>